<proteinExistence type="predicted"/>
<feature type="region of interest" description="Disordered" evidence="1">
    <location>
        <begin position="1"/>
        <end position="21"/>
    </location>
</feature>
<keyword evidence="3" id="KW-1185">Reference proteome</keyword>
<sequence>MLSGISDQISPSLGNTLYNKSPSLTNSLRSPCQQMYMPATATHTLNTTEMSPQRCGANKDLQVPSVC</sequence>
<evidence type="ECO:0000256" key="1">
    <source>
        <dbReference type="SAM" id="MobiDB-lite"/>
    </source>
</evidence>
<dbReference type="EMBL" id="BMAT01012458">
    <property type="protein sequence ID" value="GFR92834.1"/>
    <property type="molecule type" value="Genomic_DNA"/>
</dbReference>
<evidence type="ECO:0000313" key="3">
    <source>
        <dbReference type="Proteomes" id="UP000762676"/>
    </source>
</evidence>
<organism evidence="2 3">
    <name type="scientific">Elysia marginata</name>
    <dbReference type="NCBI Taxonomy" id="1093978"/>
    <lineage>
        <taxon>Eukaryota</taxon>
        <taxon>Metazoa</taxon>
        <taxon>Spiralia</taxon>
        <taxon>Lophotrochozoa</taxon>
        <taxon>Mollusca</taxon>
        <taxon>Gastropoda</taxon>
        <taxon>Heterobranchia</taxon>
        <taxon>Euthyneura</taxon>
        <taxon>Panpulmonata</taxon>
        <taxon>Sacoglossa</taxon>
        <taxon>Placobranchoidea</taxon>
        <taxon>Plakobranchidae</taxon>
        <taxon>Elysia</taxon>
    </lineage>
</organism>
<reference evidence="2 3" key="1">
    <citation type="journal article" date="2021" name="Elife">
        <title>Chloroplast acquisition without the gene transfer in kleptoplastic sea slugs, Plakobranchus ocellatus.</title>
        <authorList>
            <person name="Maeda T."/>
            <person name="Takahashi S."/>
            <person name="Yoshida T."/>
            <person name="Shimamura S."/>
            <person name="Takaki Y."/>
            <person name="Nagai Y."/>
            <person name="Toyoda A."/>
            <person name="Suzuki Y."/>
            <person name="Arimoto A."/>
            <person name="Ishii H."/>
            <person name="Satoh N."/>
            <person name="Nishiyama T."/>
            <person name="Hasebe M."/>
            <person name="Maruyama T."/>
            <person name="Minagawa J."/>
            <person name="Obokata J."/>
            <person name="Shigenobu S."/>
        </authorList>
    </citation>
    <scope>NUCLEOTIDE SEQUENCE [LARGE SCALE GENOMIC DNA]</scope>
</reference>
<gene>
    <name evidence="2" type="ORF">ElyMa_006211300</name>
</gene>
<name>A0AAV4H533_9GAST</name>
<evidence type="ECO:0000313" key="2">
    <source>
        <dbReference type="EMBL" id="GFR92834.1"/>
    </source>
</evidence>
<dbReference type="Proteomes" id="UP000762676">
    <property type="component" value="Unassembled WGS sequence"/>
</dbReference>
<accession>A0AAV4H533</accession>
<comment type="caution">
    <text evidence="2">The sequence shown here is derived from an EMBL/GenBank/DDBJ whole genome shotgun (WGS) entry which is preliminary data.</text>
</comment>
<protein>
    <submittedName>
        <fullName evidence="2">Uncharacterized protein</fullName>
    </submittedName>
</protein>
<dbReference type="AlphaFoldDB" id="A0AAV4H533"/>